<evidence type="ECO:0000313" key="4">
    <source>
        <dbReference type="Proteomes" id="UP000001625"/>
    </source>
</evidence>
<organism evidence="3 4">
    <name type="scientific">Sideroxydans lithotrophicus (strain ES-1)</name>
    <dbReference type="NCBI Taxonomy" id="580332"/>
    <lineage>
        <taxon>Bacteria</taxon>
        <taxon>Pseudomonadati</taxon>
        <taxon>Pseudomonadota</taxon>
        <taxon>Betaproteobacteria</taxon>
        <taxon>Nitrosomonadales</taxon>
        <taxon>Gallionellaceae</taxon>
        <taxon>Sideroxydans</taxon>
    </lineage>
</organism>
<evidence type="ECO:0000256" key="1">
    <source>
        <dbReference type="SAM" id="MobiDB-lite"/>
    </source>
</evidence>
<protein>
    <submittedName>
        <fullName evidence="3">Smr protein/MutS2</fullName>
    </submittedName>
</protein>
<sequence>MKEKPEQDADLFRQALKDVTPLPPGNRIAPAAKPRKPVSSAALNSSVIDNLSDHGAGDIAASEFLRPDLNRMTLRKLRRGEWPPQDEIDLHGLSTDGARKSLVEFLHAATLRKLRCVNVIHGKGWRSEGRDGTLKVHTRHWLTQHAQVLAFCEAPPNAGGGGAVWVLLKSS</sequence>
<dbReference type="InterPro" id="IPR036063">
    <property type="entry name" value="Smr_dom_sf"/>
</dbReference>
<dbReference type="AlphaFoldDB" id="D5CNY0"/>
<feature type="domain" description="Smr" evidence="2">
    <location>
        <begin position="88"/>
        <end position="169"/>
    </location>
</feature>
<dbReference type="KEGG" id="slt:Slit_2676"/>
<keyword evidence="4" id="KW-1185">Reference proteome</keyword>
<dbReference type="OrthoDB" id="9808881at2"/>
<dbReference type="RefSeq" id="WP_013030799.1">
    <property type="nucleotide sequence ID" value="NC_013959.1"/>
</dbReference>
<evidence type="ECO:0000259" key="2">
    <source>
        <dbReference type="PROSITE" id="PS50828"/>
    </source>
</evidence>
<accession>D5CNY0</accession>
<dbReference type="PANTHER" id="PTHR35562:SF2">
    <property type="entry name" value="DNA ENDONUCLEASE SMRA-RELATED"/>
    <property type="match status" value="1"/>
</dbReference>
<gene>
    <name evidence="3" type="ordered locus">Slit_2676</name>
</gene>
<dbReference type="InterPro" id="IPR002625">
    <property type="entry name" value="Smr_dom"/>
</dbReference>
<dbReference type="PANTHER" id="PTHR35562">
    <property type="entry name" value="DNA ENDONUCLEASE SMRA-RELATED"/>
    <property type="match status" value="1"/>
</dbReference>
<feature type="region of interest" description="Disordered" evidence="1">
    <location>
        <begin position="1"/>
        <end position="39"/>
    </location>
</feature>
<dbReference type="PROSITE" id="PS50828">
    <property type="entry name" value="SMR"/>
    <property type="match status" value="1"/>
</dbReference>
<reference evidence="3 4" key="1">
    <citation type="submission" date="2010-03" db="EMBL/GenBank/DDBJ databases">
        <title>Complete sequence of Sideroxydans lithotrophicus ES-1.</title>
        <authorList>
            <consortium name="US DOE Joint Genome Institute"/>
            <person name="Lucas S."/>
            <person name="Copeland A."/>
            <person name="Lapidus A."/>
            <person name="Cheng J.-F."/>
            <person name="Bruce D."/>
            <person name="Goodwin L."/>
            <person name="Pitluck S."/>
            <person name="Munk A.C."/>
            <person name="Detter J.C."/>
            <person name="Han C."/>
            <person name="Tapia R."/>
            <person name="Larimer F."/>
            <person name="Land M."/>
            <person name="Hauser L."/>
            <person name="Kyrpides N."/>
            <person name="Ivanova N."/>
            <person name="Emerson D."/>
            <person name="Woyke T."/>
        </authorList>
    </citation>
    <scope>NUCLEOTIDE SEQUENCE [LARGE SCALE GENOMIC DNA]</scope>
    <source>
        <strain evidence="3 4">ES-1</strain>
    </source>
</reference>
<dbReference type="Pfam" id="PF01713">
    <property type="entry name" value="Smr"/>
    <property type="match status" value="1"/>
</dbReference>
<proteinExistence type="predicted"/>
<dbReference type="SMART" id="SM00463">
    <property type="entry name" value="SMR"/>
    <property type="match status" value="1"/>
</dbReference>
<name>D5CNY0_SIDLE</name>
<evidence type="ECO:0000313" key="3">
    <source>
        <dbReference type="EMBL" id="ADE12901.1"/>
    </source>
</evidence>
<dbReference type="EMBL" id="CP001965">
    <property type="protein sequence ID" value="ADE12901.1"/>
    <property type="molecule type" value="Genomic_DNA"/>
</dbReference>
<dbReference type="Gene3D" id="3.30.1370.110">
    <property type="match status" value="1"/>
</dbReference>
<dbReference type="eggNOG" id="COG2840">
    <property type="taxonomic scope" value="Bacteria"/>
</dbReference>
<dbReference type="SUPFAM" id="SSF160443">
    <property type="entry name" value="SMR domain-like"/>
    <property type="match status" value="1"/>
</dbReference>
<dbReference type="STRING" id="580332.Slit_2676"/>
<dbReference type="HOGENOM" id="CLU_055978_1_0_4"/>
<dbReference type="Proteomes" id="UP000001625">
    <property type="component" value="Chromosome"/>
</dbReference>
<feature type="compositionally biased region" description="Basic and acidic residues" evidence="1">
    <location>
        <begin position="1"/>
        <end position="11"/>
    </location>
</feature>